<evidence type="ECO:0000256" key="4">
    <source>
        <dbReference type="ARBA" id="ARBA00022737"/>
    </source>
</evidence>
<dbReference type="Proteomes" id="UP000033774">
    <property type="component" value="Unassembled WGS sequence"/>
</dbReference>
<dbReference type="PANTHER" id="PTHR44835:SF1">
    <property type="entry name" value="PROTEIN O-GLCNAC TRANSFERASE"/>
    <property type="match status" value="1"/>
</dbReference>
<proteinExistence type="predicted"/>
<dbReference type="OrthoDB" id="146908at2"/>
<keyword evidence="3" id="KW-0808">Transferase</keyword>
<reference evidence="7 8" key="1">
    <citation type="submission" date="2015-03" db="EMBL/GenBank/DDBJ databases">
        <title>Draft genome sequence of Elstera litoralis.</title>
        <authorList>
            <person name="Rahalkar M.C."/>
            <person name="Dhakephalkar P.K."/>
            <person name="Pore S.D."/>
            <person name="Arora P."/>
            <person name="Kapse N.G."/>
            <person name="Pandit P.S."/>
        </authorList>
    </citation>
    <scope>NUCLEOTIDE SEQUENCE [LARGE SCALE GENOMIC DNA]</scope>
    <source>
        <strain evidence="7 8">Dia-1</strain>
    </source>
</reference>
<comment type="caution">
    <text evidence="7">The sequence shown here is derived from an EMBL/GenBank/DDBJ whole genome shotgun (WGS) entry which is preliminary data.</text>
</comment>
<name>A0A0F3INL4_9PROT</name>
<dbReference type="GO" id="GO:0016757">
    <property type="term" value="F:glycosyltransferase activity"/>
    <property type="evidence" value="ECO:0007669"/>
    <property type="project" value="UniProtKB-KW"/>
</dbReference>
<keyword evidence="2" id="KW-0328">Glycosyltransferase</keyword>
<dbReference type="RefSeq" id="WP_045777310.1">
    <property type="nucleotide sequence ID" value="NZ_LAJY01000720.1"/>
</dbReference>
<dbReference type="PANTHER" id="PTHR44835">
    <property type="entry name" value="UDP-N-ACETYLGLUCOSAMINE--PEPTIDE N-ACETYLGLUCOSAMINYLTRANSFERASE SPINDLY-RELATED"/>
    <property type="match status" value="1"/>
</dbReference>
<dbReference type="AlphaFoldDB" id="A0A0F3INL4"/>
<evidence type="ECO:0000256" key="5">
    <source>
        <dbReference type="ARBA" id="ARBA00022803"/>
    </source>
</evidence>
<organism evidence="7 8">
    <name type="scientific">Elstera litoralis</name>
    <dbReference type="NCBI Taxonomy" id="552518"/>
    <lineage>
        <taxon>Bacteria</taxon>
        <taxon>Pseudomonadati</taxon>
        <taxon>Pseudomonadota</taxon>
        <taxon>Alphaproteobacteria</taxon>
        <taxon>Rhodospirillales</taxon>
        <taxon>Rhodospirillaceae</taxon>
        <taxon>Elstera</taxon>
    </lineage>
</organism>
<evidence type="ECO:0000259" key="6">
    <source>
        <dbReference type="Pfam" id="PF13844"/>
    </source>
</evidence>
<evidence type="ECO:0000313" key="8">
    <source>
        <dbReference type="Proteomes" id="UP000033774"/>
    </source>
</evidence>
<dbReference type="Gene3D" id="3.40.50.2000">
    <property type="entry name" value="Glycogen Phosphorylase B"/>
    <property type="match status" value="1"/>
</dbReference>
<dbReference type="EMBL" id="LAJY01000720">
    <property type="protein sequence ID" value="KJV08207.1"/>
    <property type="molecule type" value="Genomic_DNA"/>
</dbReference>
<keyword evidence="5" id="KW-0802">TPR repeat</keyword>
<feature type="unsure residue" description="D or N" evidence="7">
    <location>
        <position position="163"/>
    </location>
</feature>
<accession>A0A0F3INL4</accession>
<gene>
    <name evidence="7" type="ORF">VZ95_19280</name>
</gene>
<feature type="domain" description="O-GlcNAc transferase C-terminal" evidence="6">
    <location>
        <begin position="14"/>
        <end position="107"/>
    </location>
</feature>
<keyword evidence="8" id="KW-1185">Reference proteome</keyword>
<evidence type="ECO:0000256" key="2">
    <source>
        <dbReference type="ARBA" id="ARBA00022676"/>
    </source>
</evidence>
<evidence type="ECO:0000256" key="1">
    <source>
        <dbReference type="ARBA" id="ARBA00004922"/>
    </source>
</evidence>
<dbReference type="InterPro" id="IPR029489">
    <property type="entry name" value="OGT/SEC/SPY_C"/>
</dbReference>
<dbReference type="InterPro" id="IPR051939">
    <property type="entry name" value="Glycosyltr_41/O-GlcNAc_trsf"/>
</dbReference>
<comment type="pathway">
    <text evidence="1">Protein modification; protein glycosylation.</text>
</comment>
<dbReference type="Pfam" id="PF13844">
    <property type="entry name" value="Glyco_transf_41"/>
    <property type="match status" value="1"/>
</dbReference>
<keyword evidence="4" id="KW-0677">Repeat</keyword>
<evidence type="ECO:0000313" key="7">
    <source>
        <dbReference type="EMBL" id="KJV08207.1"/>
    </source>
</evidence>
<sequence>MIYQPPCSYTALLRFYQTVDIALDAVPANGGLCLLDPLWMGVPVVSAAGPWASDRQGRSILAAVGLADLCGEGDAEFIAIAIALAQNPARRADLRQSLRARVKTASLTEGTRIARFIEAAATRLHAEAQPIRTARTSGDLAAALAERAFRTWRAQGGRLVLPDA</sequence>
<evidence type="ECO:0000256" key="3">
    <source>
        <dbReference type="ARBA" id="ARBA00022679"/>
    </source>
</evidence>
<protein>
    <recommendedName>
        <fullName evidence="6">O-GlcNAc transferase C-terminal domain-containing protein</fullName>
    </recommendedName>
</protein>